<accession>A0A4R1N1A5</accession>
<keyword evidence="2" id="KW-1185">Reference proteome</keyword>
<evidence type="ECO:0000313" key="2">
    <source>
        <dbReference type="Proteomes" id="UP000294545"/>
    </source>
</evidence>
<comment type="caution">
    <text evidence="1">The sequence shown here is derived from an EMBL/GenBank/DDBJ whole genome shotgun (WGS) entry which is preliminary data.</text>
</comment>
<protein>
    <recommendedName>
        <fullName evidence="3">Type II secretory pathway pseudopilin PulG</fullName>
    </recommendedName>
</protein>
<dbReference type="AlphaFoldDB" id="A0A4R1N1A5"/>
<reference evidence="1 2" key="1">
    <citation type="submission" date="2019-03" db="EMBL/GenBank/DDBJ databases">
        <title>Genomic Encyclopedia of Type Strains, Phase IV (KMG-IV): sequencing the most valuable type-strain genomes for metagenomic binning, comparative biology and taxonomic classification.</title>
        <authorList>
            <person name="Goeker M."/>
        </authorList>
    </citation>
    <scope>NUCLEOTIDE SEQUENCE [LARGE SCALE GENOMIC DNA]</scope>
    <source>
        <strain evidence="1 2">DSM 24176</strain>
    </source>
</reference>
<name>A0A4R1N1A5_9FIRM</name>
<gene>
    <name evidence="1" type="ORF">EDC19_1125</name>
</gene>
<dbReference type="RefSeq" id="WP_132281746.1">
    <property type="nucleotide sequence ID" value="NZ_SMGQ01000011.1"/>
</dbReference>
<evidence type="ECO:0000313" key="1">
    <source>
        <dbReference type="EMBL" id="TCK98692.1"/>
    </source>
</evidence>
<dbReference type="Proteomes" id="UP000294545">
    <property type="component" value="Unassembled WGS sequence"/>
</dbReference>
<evidence type="ECO:0008006" key="3">
    <source>
        <dbReference type="Google" id="ProtNLM"/>
    </source>
</evidence>
<organism evidence="1 2">
    <name type="scientific">Natranaerovirga hydrolytica</name>
    <dbReference type="NCBI Taxonomy" id="680378"/>
    <lineage>
        <taxon>Bacteria</taxon>
        <taxon>Bacillati</taxon>
        <taxon>Bacillota</taxon>
        <taxon>Clostridia</taxon>
        <taxon>Lachnospirales</taxon>
        <taxon>Natranaerovirgaceae</taxon>
        <taxon>Natranaerovirga</taxon>
    </lineage>
</organism>
<proteinExistence type="predicted"/>
<dbReference type="EMBL" id="SMGQ01000011">
    <property type="protein sequence ID" value="TCK98692.1"/>
    <property type="molecule type" value="Genomic_DNA"/>
</dbReference>
<sequence>MKYIKSKNGYALVLTLIVVLFITMFSGVVMGALMSETKVNREKEDETVGVYLAQAGLEYALRMLEKNEPIPNGAQFQLYTQDNKEYAYTIERFDHEEIVAIGVIKSDGNIILESSLIKAVIEDDGKVIIQR</sequence>